<gene>
    <name evidence="2" type="ORF">PR048_010310</name>
</gene>
<accession>A0ABQ9I2D5</accession>
<evidence type="ECO:0000313" key="3">
    <source>
        <dbReference type="Proteomes" id="UP001159363"/>
    </source>
</evidence>
<protein>
    <submittedName>
        <fullName evidence="2">Uncharacterized protein</fullName>
    </submittedName>
</protein>
<organism evidence="2 3">
    <name type="scientific">Dryococelus australis</name>
    <dbReference type="NCBI Taxonomy" id="614101"/>
    <lineage>
        <taxon>Eukaryota</taxon>
        <taxon>Metazoa</taxon>
        <taxon>Ecdysozoa</taxon>
        <taxon>Arthropoda</taxon>
        <taxon>Hexapoda</taxon>
        <taxon>Insecta</taxon>
        <taxon>Pterygota</taxon>
        <taxon>Neoptera</taxon>
        <taxon>Polyneoptera</taxon>
        <taxon>Phasmatodea</taxon>
        <taxon>Verophasmatodea</taxon>
        <taxon>Anareolatae</taxon>
        <taxon>Phasmatidae</taxon>
        <taxon>Eurycanthinae</taxon>
        <taxon>Dryococelus</taxon>
    </lineage>
</organism>
<evidence type="ECO:0000256" key="1">
    <source>
        <dbReference type="SAM" id="MobiDB-lite"/>
    </source>
</evidence>
<comment type="caution">
    <text evidence="2">The sequence shown here is derived from an EMBL/GenBank/DDBJ whole genome shotgun (WGS) entry which is preliminary data.</text>
</comment>
<sequence>MKTRRFDDVLRYDCSKADGFIYLHPQCCGKTRQFRGFISRQADLPWCSCLMRHRSRVREALGSNPGDEAETPLKCGIGSGSASVRTAVLCCRRAGCRPLPISIMRFPRYAGASLKPQVRPALAAAASPLFCSQGNRIRLERASQNQSSDTPPPPKPYGRVKRCWELSPVATSEKTTTQRQNGAAVPLMWTYPFSDWLRKALETGLVFGWLLSAAKGPLLAGLPTGDAVLTRRTQQEPATREKQGETECTVATHERASSAHYTRAVKSTALLCSSGRCICVPGFDLRQGQTWKGYFGMRETCKTLVCGFSRDDPVFVAFFTPSLLHPHFALALSVPLISTTHFVFAFHSSVTTPALILDPVYRFGLPNAYKINMATTALPSRTIPPNLFGGSKSAFRGIREKGKFQDGSSRLRFWSPVPLCTMRHNHSTGIGFTPHQQKCIVELLRCTLLMPYHGNRCGFGAQNSTEHICKRREDMVDQVLPPQIMCVVLKVWIRVIAAIP</sequence>
<proteinExistence type="predicted"/>
<feature type="region of interest" description="Disordered" evidence="1">
    <location>
        <begin position="140"/>
        <end position="160"/>
    </location>
</feature>
<evidence type="ECO:0000313" key="2">
    <source>
        <dbReference type="EMBL" id="KAJ8890801.1"/>
    </source>
</evidence>
<name>A0ABQ9I2D5_9NEOP</name>
<reference evidence="2 3" key="1">
    <citation type="submission" date="2023-02" db="EMBL/GenBank/DDBJ databases">
        <title>LHISI_Scaffold_Assembly.</title>
        <authorList>
            <person name="Stuart O.P."/>
            <person name="Cleave R."/>
            <person name="Magrath M.J.L."/>
            <person name="Mikheyev A.S."/>
        </authorList>
    </citation>
    <scope>NUCLEOTIDE SEQUENCE [LARGE SCALE GENOMIC DNA]</scope>
    <source>
        <strain evidence="2">Daus_M_001</strain>
        <tissue evidence="2">Leg muscle</tissue>
    </source>
</reference>
<keyword evidence="3" id="KW-1185">Reference proteome</keyword>
<dbReference type="EMBL" id="JARBHB010000003">
    <property type="protein sequence ID" value="KAJ8890801.1"/>
    <property type="molecule type" value="Genomic_DNA"/>
</dbReference>
<dbReference type="Proteomes" id="UP001159363">
    <property type="component" value="Chromosome 3"/>
</dbReference>